<keyword evidence="2" id="KW-1185">Reference proteome</keyword>
<dbReference type="EMBL" id="JASBWV010000013">
    <property type="protein sequence ID" value="KAJ9122829.1"/>
    <property type="molecule type" value="Genomic_DNA"/>
</dbReference>
<reference evidence="1" key="1">
    <citation type="submission" date="2023-04" db="EMBL/GenBank/DDBJ databases">
        <title>Draft Genome sequencing of Naganishia species isolated from polar environments using Oxford Nanopore Technology.</title>
        <authorList>
            <person name="Leo P."/>
            <person name="Venkateswaran K."/>
        </authorList>
    </citation>
    <scope>NUCLEOTIDE SEQUENCE</scope>
    <source>
        <strain evidence="1">DBVPG 5303</strain>
    </source>
</reference>
<organism evidence="1 2">
    <name type="scientific">Naganishia onofrii</name>
    <dbReference type="NCBI Taxonomy" id="1851511"/>
    <lineage>
        <taxon>Eukaryota</taxon>
        <taxon>Fungi</taxon>
        <taxon>Dikarya</taxon>
        <taxon>Basidiomycota</taxon>
        <taxon>Agaricomycotina</taxon>
        <taxon>Tremellomycetes</taxon>
        <taxon>Filobasidiales</taxon>
        <taxon>Filobasidiaceae</taxon>
        <taxon>Naganishia</taxon>
    </lineage>
</organism>
<comment type="caution">
    <text evidence="1">The sequence shown here is derived from an EMBL/GenBank/DDBJ whole genome shotgun (WGS) entry which is preliminary data.</text>
</comment>
<gene>
    <name evidence="1" type="ORF">QFC24_003865</name>
</gene>
<sequence>MTPGPLHVPSGSANVSAAAKESSSGNMDRLGLPGKGAAQQSSERESTRPRMQKMRAAIVDGTEYVESRSERFARENAIVENPNHPDRRSLTTEEFDRIKHRVHCRNYRTRLEQLSSPSLDSMDSDPLEQPTEAELEEMYRKNPKSIKDSRKRKVIKDRSDARTRRARARQSGNEEASGAGHENA</sequence>
<name>A0ACC2XFK6_9TREE</name>
<evidence type="ECO:0000313" key="2">
    <source>
        <dbReference type="Proteomes" id="UP001234202"/>
    </source>
</evidence>
<accession>A0ACC2XFK6</accession>
<dbReference type="Proteomes" id="UP001234202">
    <property type="component" value="Unassembled WGS sequence"/>
</dbReference>
<protein>
    <submittedName>
        <fullName evidence="1">Uncharacterized protein</fullName>
    </submittedName>
</protein>
<evidence type="ECO:0000313" key="1">
    <source>
        <dbReference type="EMBL" id="KAJ9122829.1"/>
    </source>
</evidence>
<proteinExistence type="predicted"/>